<proteinExistence type="predicted"/>
<dbReference type="Gene3D" id="3.30.230.90">
    <property type="match status" value="1"/>
</dbReference>
<dbReference type="InterPro" id="IPR053720">
    <property type="entry name" value="Psm_Assembly_Chaperone"/>
</dbReference>
<reference evidence="1" key="1">
    <citation type="submission" date="2021-03" db="EMBL/GenBank/DDBJ databases">
        <authorList>
            <person name="Tagirdzhanova G."/>
        </authorList>
    </citation>
    <scope>NUCLEOTIDE SEQUENCE</scope>
</reference>
<keyword evidence="2" id="KW-1185">Reference proteome</keyword>
<sequence length="153" mass="16680">MAPNSPLVPSISLSYPAITKQAASTMDGIHTDVMSTAFSDRIMITITQGGRLAQWIHISLDSPNPNFADQYMPSGDDEDALLPMAHLSPKTLLGGSTSERETLGHLYATQIATAIVTRNPEEKRTVLVGLGLSKFEARREVFYDTVDLVMKCL</sequence>
<comment type="caution">
    <text evidence="1">The sequence shown here is derived from an EMBL/GenBank/DDBJ whole genome shotgun (WGS) entry which is preliminary data.</text>
</comment>
<evidence type="ECO:0008006" key="3">
    <source>
        <dbReference type="Google" id="ProtNLM"/>
    </source>
</evidence>
<accession>A0A8H3FUZ9</accession>
<dbReference type="EMBL" id="CAJPDR010000248">
    <property type="protein sequence ID" value="CAF9928273.1"/>
    <property type="molecule type" value="Genomic_DNA"/>
</dbReference>
<evidence type="ECO:0000313" key="1">
    <source>
        <dbReference type="EMBL" id="CAF9928273.1"/>
    </source>
</evidence>
<evidence type="ECO:0000313" key="2">
    <source>
        <dbReference type="Proteomes" id="UP000664203"/>
    </source>
</evidence>
<dbReference type="Pfam" id="PF10178">
    <property type="entry name" value="PAC3"/>
    <property type="match status" value="1"/>
</dbReference>
<dbReference type="PANTHER" id="PTHR31051">
    <property type="entry name" value="PROTEASOME ASSEMBLY CHAPERONE 3"/>
    <property type="match status" value="1"/>
</dbReference>
<dbReference type="AlphaFoldDB" id="A0A8H3FUZ9"/>
<dbReference type="OrthoDB" id="5593278at2759"/>
<dbReference type="Proteomes" id="UP000664203">
    <property type="component" value="Unassembled WGS sequence"/>
</dbReference>
<name>A0A8H3FUZ9_9LECA</name>
<gene>
    <name evidence="1" type="ORF">ALECFALPRED_003989</name>
</gene>
<dbReference type="PANTHER" id="PTHR31051:SF1">
    <property type="entry name" value="PROTEASOME ASSEMBLY CHAPERONE 3"/>
    <property type="match status" value="1"/>
</dbReference>
<dbReference type="GO" id="GO:0043248">
    <property type="term" value="P:proteasome assembly"/>
    <property type="evidence" value="ECO:0007669"/>
    <property type="project" value="InterPro"/>
</dbReference>
<dbReference type="InterPro" id="IPR018788">
    <property type="entry name" value="Proteasome_assmbl_chp_3"/>
</dbReference>
<protein>
    <recommendedName>
        <fullName evidence="3">Proteasome assembly chaperone 3</fullName>
    </recommendedName>
</protein>
<organism evidence="1 2">
    <name type="scientific">Alectoria fallacina</name>
    <dbReference type="NCBI Taxonomy" id="1903189"/>
    <lineage>
        <taxon>Eukaryota</taxon>
        <taxon>Fungi</taxon>
        <taxon>Dikarya</taxon>
        <taxon>Ascomycota</taxon>
        <taxon>Pezizomycotina</taxon>
        <taxon>Lecanoromycetes</taxon>
        <taxon>OSLEUM clade</taxon>
        <taxon>Lecanoromycetidae</taxon>
        <taxon>Lecanorales</taxon>
        <taxon>Lecanorineae</taxon>
        <taxon>Parmeliaceae</taxon>
        <taxon>Alectoria</taxon>
    </lineage>
</organism>